<evidence type="ECO:0000313" key="1">
    <source>
        <dbReference type="EMBL" id="CRZ35125.1"/>
    </source>
</evidence>
<protein>
    <submittedName>
        <fullName evidence="1">Putative membrane protein</fullName>
    </submittedName>
</protein>
<name>A0A0H5SJ57_HERHM</name>
<dbReference type="EMBL" id="CVTD020000022">
    <property type="protein sequence ID" value="CRZ35125.1"/>
    <property type="molecule type" value="Genomic_DNA"/>
</dbReference>
<sequence length="119" mass="12408">MSCNSNNNASLVQHLYQFIGDTVTIFTTSGGLSGNGFTGVLISVNNRFVRLLTHMGDAPTHPIAGSNDTGHGCMPSFGNFAMSDGDSLLNTSKKGSGSRLGSVCDIPIDRIAAFCHNAV</sequence>
<dbReference type="RefSeq" id="WP_103203220.1">
    <property type="nucleotide sequence ID" value="NZ_CVTD020000022.1"/>
</dbReference>
<dbReference type="Proteomes" id="UP000236497">
    <property type="component" value="Unassembled WGS sequence"/>
</dbReference>
<dbReference type="AlphaFoldDB" id="A0A0H5SJ57"/>
<organism evidence="1 2">
    <name type="scientific">Herbinix hemicellulosilytica</name>
    <dbReference type="NCBI Taxonomy" id="1564487"/>
    <lineage>
        <taxon>Bacteria</taxon>
        <taxon>Bacillati</taxon>
        <taxon>Bacillota</taxon>
        <taxon>Clostridia</taxon>
        <taxon>Lachnospirales</taxon>
        <taxon>Lachnospiraceae</taxon>
        <taxon>Herbinix</taxon>
    </lineage>
</organism>
<gene>
    <name evidence="1" type="ORF">HHT355_1926</name>
</gene>
<reference evidence="1 2" key="1">
    <citation type="submission" date="2015-06" db="EMBL/GenBank/DDBJ databases">
        <authorList>
            <person name="Wibberg Daniel"/>
        </authorList>
    </citation>
    <scope>NUCLEOTIDE SEQUENCE [LARGE SCALE GENOMIC DNA]</scope>
    <source>
        <strain evidence="1 2">T3/55T</strain>
    </source>
</reference>
<dbReference type="OrthoDB" id="1934755at2"/>
<accession>A0A0H5SJ57</accession>
<keyword evidence="2" id="KW-1185">Reference proteome</keyword>
<proteinExistence type="predicted"/>
<evidence type="ECO:0000313" key="2">
    <source>
        <dbReference type="Proteomes" id="UP000236497"/>
    </source>
</evidence>